<dbReference type="CDD" id="cd19481">
    <property type="entry name" value="RecA-like_protease"/>
    <property type="match status" value="1"/>
</dbReference>
<dbReference type="Proteomes" id="UP001589896">
    <property type="component" value="Unassembled WGS sequence"/>
</dbReference>
<name>A0ABV6RXG8_9GAMM</name>
<organism evidence="6 7">
    <name type="scientific">Lysobacter korlensis</name>
    <dbReference type="NCBI Taxonomy" id="553636"/>
    <lineage>
        <taxon>Bacteria</taxon>
        <taxon>Pseudomonadati</taxon>
        <taxon>Pseudomonadota</taxon>
        <taxon>Gammaproteobacteria</taxon>
        <taxon>Lysobacterales</taxon>
        <taxon>Lysobacteraceae</taxon>
        <taxon>Lysobacter</taxon>
    </lineage>
</organism>
<dbReference type="Gene3D" id="3.40.50.300">
    <property type="entry name" value="P-loop containing nucleotide triphosphate hydrolases"/>
    <property type="match status" value="1"/>
</dbReference>
<feature type="region of interest" description="Disordered" evidence="4">
    <location>
        <begin position="461"/>
        <end position="481"/>
    </location>
</feature>
<dbReference type="EMBL" id="JBHLTG010000009">
    <property type="protein sequence ID" value="MFC0681680.1"/>
    <property type="molecule type" value="Genomic_DNA"/>
</dbReference>
<dbReference type="InterPro" id="IPR027417">
    <property type="entry name" value="P-loop_NTPase"/>
</dbReference>
<proteinExistence type="inferred from homology"/>
<dbReference type="Gene3D" id="1.10.8.60">
    <property type="match status" value="1"/>
</dbReference>
<evidence type="ECO:0000259" key="5">
    <source>
        <dbReference type="SMART" id="SM00382"/>
    </source>
</evidence>
<comment type="caution">
    <text evidence="6">The sequence shown here is derived from an EMBL/GenBank/DDBJ whole genome shotgun (WGS) entry which is preliminary data.</text>
</comment>
<dbReference type="InterPro" id="IPR050221">
    <property type="entry name" value="26S_Proteasome_ATPase"/>
</dbReference>
<evidence type="ECO:0000313" key="7">
    <source>
        <dbReference type="Proteomes" id="UP001589896"/>
    </source>
</evidence>
<evidence type="ECO:0000313" key="6">
    <source>
        <dbReference type="EMBL" id="MFC0681680.1"/>
    </source>
</evidence>
<evidence type="ECO:0000256" key="1">
    <source>
        <dbReference type="ARBA" id="ARBA00006914"/>
    </source>
</evidence>
<reference evidence="6 7" key="1">
    <citation type="submission" date="2024-09" db="EMBL/GenBank/DDBJ databases">
        <authorList>
            <person name="Sun Q."/>
            <person name="Mori K."/>
        </authorList>
    </citation>
    <scope>NUCLEOTIDE SEQUENCE [LARGE SCALE GENOMIC DNA]</scope>
    <source>
        <strain evidence="6 7">KCTC 23076</strain>
    </source>
</reference>
<keyword evidence="7" id="KW-1185">Reference proteome</keyword>
<dbReference type="SUPFAM" id="SSF52540">
    <property type="entry name" value="P-loop containing nucleoside triphosphate hydrolases"/>
    <property type="match status" value="1"/>
</dbReference>
<dbReference type="Pfam" id="PF00004">
    <property type="entry name" value="AAA"/>
    <property type="match status" value="1"/>
</dbReference>
<evidence type="ECO:0000256" key="2">
    <source>
        <dbReference type="ARBA" id="ARBA00022741"/>
    </source>
</evidence>
<evidence type="ECO:0000256" key="3">
    <source>
        <dbReference type="ARBA" id="ARBA00022840"/>
    </source>
</evidence>
<dbReference type="PANTHER" id="PTHR23073">
    <property type="entry name" value="26S PROTEASOME REGULATORY SUBUNIT"/>
    <property type="match status" value="1"/>
</dbReference>
<dbReference type="InterPro" id="IPR003959">
    <property type="entry name" value="ATPase_AAA_core"/>
</dbReference>
<accession>A0ABV6RXG8</accession>
<dbReference type="InterPro" id="IPR003593">
    <property type="entry name" value="AAA+_ATPase"/>
</dbReference>
<evidence type="ECO:0000256" key="4">
    <source>
        <dbReference type="SAM" id="MobiDB-lite"/>
    </source>
</evidence>
<keyword evidence="3" id="KW-0067">ATP-binding</keyword>
<gene>
    <name evidence="6" type="ORF">ACFFGH_27940</name>
</gene>
<dbReference type="SMART" id="SM00382">
    <property type="entry name" value="AAA"/>
    <property type="match status" value="1"/>
</dbReference>
<protein>
    <submittedName>
        <fullName evidence="6">AAA family ATPase</fullName>
    </submittedName>
</protein>
<keyword evidence="2" id="KW-0547">Nucleotide-binding</keyword>
<comment type="similarity">
    <text evidence="1">Belongs to the AAA ATPase family.</text>
</comment>
<sequence length="481" mass="51894">MTETPPMPLPDDERLEGFLEGFRSLIERVNTLPPRMQVGLTPLGRAVQEHLGTAVDRLPLVTEDVPSHRFVDLDIALEAMAGPDGRLVGVTGGQQREHEPLPALLTSPYAFFDLGPVDFAPAPTGPSTERQTVAFGMRLFEFDGAPVAVLQRASRREFGRESARIEVLSADRDHSGRLLSELRRLMLEFSVLRGKVLTFTGGDFDPHVGGAAFLERPDVSADDVVLPDGVLETISRHVVGIGTHRERLRAAGRHLKRGVLLYGPPGTGKTLTVRHLLATTPGTTAVLLTGPSIHFVSEATELARAMQPALVVLEDIDLIAHERGRFGPQPLLFAVLDALDGLTGDADVTFVMTTNRVELLERALAERPGRVDLAVEIPLPDAVARARLFRLYAEGLPLGEATIEAAAHRSTGVTASFAKELMRRVVLRAAEAGREVRDADLPAALDELLSAREALTRSLLGAGDLPAGPPPEDAGFGWTSY</sequence>
<feature type="domain" description="AAA+ ATPase" evidence="5">
    <location>
        <begin position="255"/>
        <end position="381"/>
    </location>
</feature>
<dbReference type="RefSeq" id="WP_386674744.1">
    <property type="nucleotide sequence ID" value="NZ_JBHLTG010000009.1"/>
</dbReference>